<feature type="region of interest" description="Disordered" evidence="1">
    <location>
        <begin position="67"/>
        <end position="182"/>
    </location>
</feature>
<feature type="domain" description="Ribonuclease H1 N-terminal" evidence="2">
    <location>
        <begin position="7"/>
        <end position="47"/>
    </location>
</feature>
<dbReference type="RefSeq" id="XP_027612064.1">
    <property type="nucleotide sequence ID" value="XM_027756263.1"/>
</dbReference>
<feature type="compositionally biased region" description="Polar residues" evidence="1">
    <location>
        <begin position="99"/>
        <end position="123"/>
    </location>
</feature>
<dbReference type="Proteomes" id="UP000287166">
    <property type="component" value="Unassembled WGS sequence"/>
</dbReference>
<feature type="compositionally biased region" description="Polar residues" evidence="1">
    <location>
        <begin position="157"/>
        <end position="166"/>
    </location>
</feature>
<gene>
    <name evidence="3" type="ORF">SCP_0308770</name>
</gene>
<evidence type="ECO:0000313" key="3">
    <source>
        <dbReference type="EMBL" id="GBE81151.1"/>
    </source>
</evidence>
<evidence type="ECO:0000259" key="2">
    <source>
        <dbReference type="Pfam" id="PF01693"/>
    </source>
</evidence>
<dbReference type="InterPro" id="IPR037056">
    <property type="entry name" value="RNase_H1_N_sf"/>
</dbReference>
<dbReference type="InParanoid" id="A0A401GGA3"/>
<dbReference type="GeneID" id="38778068"/>
<keyword evidence="4" id="KW-1185">Reference proteome</keyword>
<dbReference type="AlphaFoldDB" id="A0A401GGA3"/>
<reference evidence="3 4" key="1">
    <citation type="journal article" date="2018" name="Sci. Rep.">
        <title>Genome sequence of the cauliflower mushroom Sparassis crispa (Hanabiratake) and its association with beneficial usage.</title>
        <authorList>
            <person name="Kiyama R."/>
            <person name="Furutani Y."/>
            <person name="Kawaguchi K."/>
            <person name="Nakanishi T."/>
        </authorList>
    </citation>
    <scope>NUCLEOTIDE SEQUENCE [LARGE SCALE GENOMIC DNA]</scope>
</reference>
<evidence type="ECO:0000256" key="1">
    <source>
        <dbReference type="SAM" id="MobiDB-lite"/>
    </source>
</evidence>
<comment type="caution">
    <text evidence="3">The sequence shown here is derived from an EMBL/GenBank/DDBJ whole genome shotgun (WGS) entry which is preliminary data.</text>
</comment>
<dbReference type="InterPro" id="IPR009027">
    <property type="entry name" value="Ribosomal_bL9/RNase_H1_N"/>
</dbReference>
<dbReference type="STRING" id="139825.A0A401GGA3"/>
<evidence type="ECO:0000313" key="4">
    <source>
        <dbReference type="Proteomes" id="UP000287166"/>
    </source>
</evidence>
<organism evidence="3 4">
    <name type="scientific">Sparassis crispa</name>
    <dbReference type="NCBI Taxonomy" id="139825"/>
    <lineage>
        <taxon>Eukaryota</taxon>
        <taxon>Fungi</taxon>
        <taxon>Dikarya</taxon>
        <taxon>Basidiomycota</taxon>
        <taxon>Agaricomycotina</taxon>
        <taxon>Agaricomycetes</taxon>
        <taxon>Polyporales</taxon>
        <taxon>Sparassidaceae</taxon>
        <taxon>Sparassis</taxon>
    </lineage>
</organism>
<feature type="compositionally biased region" description="Low complexity" evidence="1">
    <location>
        <begin position="131"/>
        <end position="143"/>
    </location>
</feature>
<dbReference type="Gene3D" id="3.40.970.10">
    <property type="entry name" value="Ribonuclease H1, N-terminal domain"/>
    <property type="match status" value="1"/>
</dbReference>
<dbReference type="OrthoDB" id="3254429at2759"/>
<accession>A0A401GGA3</accession>
<dbReference type="SUPFAM" id="SSF55658">
    <property type="entry name" value="L9 N-domain-like"/>
    <property type="match status" value="1"/>
</dbReference>
<sequence length="295" mass="31984">MGRWGAYLVTVGTEPGVYDSWDEAADRVMNVPGAIYKGFPSKQEAQNAFRKAQAQGRVRAVQTGTNIYHSVPPPTQTATPTHSYAAPFTPPGGRLARATSMQPSSPASSYHGARTSSSPTTGVTKIEPGFSSRSVSAMSSPASHTRSPQRIVRSRTLDAQVQTYNPPTSPVPRSPATPRGSASYCTCHSTCPKCHQRYPPELRSASRSPWTGPKHEHRSPPRSPKHEHRSPSLTPNLTPLVGLGLSQPMHASNVMYEAGQDPRSPVHRTMLIPASVPIFNRPSPHMSIDSVLFRH</sequence>
<protein>
    <recommendedName>
        <fullName evidence="2">Ribonuclease H1 N-terminal domain-containing protein</fullName>
    </recommendedName>
</protein>
<dbReference type="InterPro" id="IPR011320">
    <property type="entry name" value="RNase_H1_N"/>
</dbReference>
<dbReference type="EMBL" id="BFAD01000003">
    <property type="protein sequence ID" value="GBE81151.1"/>
    <property type="molecule type" value="Genomic_DNA"/>
</dbReference>
<proteinExistence type="predicted"/>
<dbReference type="Pfam" id="PF01693">
    <property type="entry name" value="Cauli_VI"/>
    <property type="match status" value="1"/>
</dbReference>
<feature type="region of interest" description="Disordered" evidence="1">
    <location>
        <begin position="196"/>
        <end position="237"/>
    </location>
</feature>
<name>A0A401GGA3_9APHY</name>